<dbReference type="AlphaFoldDB" id="A0AAV3Y7W3"/>
<dbReference type="GO" id="GO:0004519">
    <property type="term" value="F:endonuclease activity"/>
    <property type="evidence" value="ECO:0007669"/>
    <property type="project" value="UniProtKB-KW"/>
</dbReference>
<sequence length="168" mass="20184">MSKGCGVITKIDIGNDHRMVRARIKLNSRLERLRRIKRKRPIKINTEILEMHKEQFQLGISNRFNALEEKKPTLETFHKIMEEEAERFGKNGKDKPNEKLEEDMEIERLDENSKHSRKERQRQLLKKIEYTELNKLVKKKRRARQRRKRKEGIEKIIVNGIGPKKAYK</sequence>
<gene>
    <name evidence="2" type="ORF">PoB_000581100</name>
</gene>
<reference evidence="2 3" key="1">
    <citation type="journal article" date="2021" name="Elife">
        <title>Chloroplast acquisition without the gene transfer in kleptoplastic sea slugs, Plakobranchus ocellatus.</title>
        <authorList>
            <person name="Maeda T."/>
            <person name="Takahashi S."/>
            <person name="Yoshida T."/>
            <person name="Shimamura S."/>
            <person name="Takaki Y."/>
            <person name="Nagai Y."/>
            <person name="Toyoda A."/>
            <person name="Suzuki Y."/>
            <person name="Arimoto A."/>
            <person name="Ishii H."/>
            <person name="Satoh N."/>
            <person name="Nishiyama T."/>
            <person name="Hasebe M."/>
            <person name="Maruyama T."/>
            <person name="Minagawa J."/>
            <person name="Obokata J."/>
            <person name="Shigenobu S."/>
        </authorList>
    </citation>
    <scope>NUCLEOTIDE SEQUENCE [LARGE SCALE GENOMIC DNA]</scope>
</reference>
<dbReference type="Proteomes" id="UP000735302">
    <property type="component" value="Unassembled WGS sequence"/>
</dbReference>
<organism evidence="2 3">
    <name type="scientific">Plakobranchus ocellatus</name>
    <dbReference type="NCBI Taxonomy" id="259542"/>
    <lineage>
        <taxon>Eukaryota</taxon>
        <taxon>Metazoa</taxon>
        <taxon>Spiralia</taxon>
        <taxon>Lophotrochozoa</taxon>
        <taxon>Mollusca</taxon>
        <taxon>Gastropoda</taxon>
        <taxon>Heterobranchia</taxon>
        <taxon>Euthyneura</taxon>
        <taxon>Panpulmonata</taxon>
        <taxon>Sacoglossa</taxon>
        <taxon>Placobranchoidea</taxon>
        <taxon>Plakobranchidae</taxon>
        <taxon>Plakobranchus</taxon>
    </lineage>
</organism>
<name>A0AAV3Y7W3_9GAST</name>
<keyword evidence="2" id="KW-0378">Hydrolase</keyword>
<feature type="compositionally biased region" description="Basic and acidic residues" evidence="1">
    <location>
        <begin position="85"/>
        <end position="99"/>
    </location>
</feature>
<comment type="caution">
    <text evidence="2">The sequence shown here is derived from an EMBL/GenBank/DDBJ whole genome shotgun (WGS) entry which is preliminary data.</text>
</comment>
<evidence type="ECO:0000256" key="1">
    <source>
        <dbReference type="SAM" id="MobiDB-lite"/>
    </source>
</evidence>
<dbReference type="EMBL" id="BLXT01000654">
    <property type="protein sequence ID" value="GFN79305.1"/>
    <property type="molecule type" value="Genomic_DNA"/>
</dbReference>
<evidence type="ECO:0000313" key="3">
    <source>
        <dbReference type="Proteomes" id="UP000735302"/>
    </source>
</evidence>
<proteinExistence type="predicted"/>
<keyword evidence="2" id="KW-0540">Nuclease</keyword>
<keyword evidence="3" id="KW-1185">Reference proteome</keyword>
<keyword evidence="2" id="KW-0255">Endonuclease</keyword>
<protein>
    <submittedName>
        <fullName evidence="2">Endonuclease-reverse transcriptase</fullName>
    </submittedName>
</protein>
<feature type="region of interest" description="Disordered" evidence="1">
    <location>
        <begin position="85"/>
        <end position="104"/>
    </location>
</feature>
<evidence type="ECO:0000313" key="2">
    <source>
        <dbReference type="EMBL" id="GFN79305.1"/>
    </source>
</evidence>
<accession>A0AAV3Y7W3</accession>